<comment type="caution">
    <text evidence="17">The sequence shown here is derived from an EMBL/GenBank/DDBJ whole genome shotgun (WGS) entry which is preliminary data.</text>
</comment>
<evidence type="ECO:0000256" key="3">
    <source>
        <dbReference type="ARBA" id="ARBA00009508"/>
    </source>
</evidence>
<evidence type="ECO:0000256" key="12">
    <source>
        <dbReference type="ARBA" id="ARBA00023128"/>
    </source>
</evidence>
<keyword evidence="13" id="KW-0472">Membrane</keyword>
<evidence type="ECO:0000256" key="14">
    <source>
        <dbReference type="ARBA" id="ARBA00030192"/>
    </source>
</evidence>
<evidence type="ECO:0000256" key="4">
    <source>
        <dbReference type="ARBA" id="ARBA00011790"/>
    </source>
</evidence>
<evidence type="ECO:0000313" key="17">
    <source>
        <dbReference type="EMBL" id="KAG2218263.1"/>
    </source>
</evidence>
<evidence type="ECO:0000256" key="9">
    <source>
        <dbReference type="ARBA" id="ARBA00022792"/>
    </source>
</evidence>
<dbReference type="CDD" id="cd20263">
    <property type="entry name" value="Complex1_LYR_NDUFB9_LYRM3"/>
    <property type="match status" value="1"/>
</dbReference>
<dbReference type="AlphaFoldDB" id="A0A8H7RYR3"/>
<dbReference type="GO" id="GO:0005743">
    <property type="term" value="C:mitochondrial inner membrane"/>
    <property type="evidence" value="ECO:0007669"/>
    <property type="project" value="UniProtKB-SubCell"/>
</dbReference>
<comment type="similarity">
    <text evidence="3">Belongs to the complex I LYR family.</text>
</comment>
<dbReference type="OrthoDB" id="13598at2759"/>
<keyword evidence="10" id="KW-0249">Electron transport</keyword>
<dbReference type="PANTHER" id="PTHR12868">
    <property type="entry name" value="NADH-UBIQUINONE OXIDOREDUCTASE B22 SUBUNIT"/>
    <property type="match status" value="1"/>
</dbReference>
<keyword evidence="7" id="KW-0597">Phosphoprotein</keyword>
<protein>
    <recommendedName>
        <fullName evidence="5">NADH dehydrogenase [ubiquinone] 1 beta subcomplex subunit 9</fullName>
    </recommendedName>
    <alternativeName>
        <fullName evidence="14">Complex I-B22</fullName>
    </alternativeName>
    <alternativeName>
        <fullName evidence="15">NADH-ubiquinone oxidoreductase B22 subunit</fullName>
    </alternativeName>
</protein>
<keyword evidence="8" id="KW-0679">Respiratory chain</keyword>
<keyword evidence="11" id="KW-0007">Acetylation</keyword>
<gene>
    <name evidence="17" type="ORF">INT45_000400</name>
</gene>
<comment type="subunit">
    <text evidence="4">Mammalian complex I is composed of 45 different subunits.</text>
</comment>
<dbReference type="PANTHER" id="PTHR12868:SF0">
    <property type="entry name" value="NADH DEHYDROGENASE [UBIQUINONE] 1 BETA SUBCOMPLEX SUBUNIT 9"/>
    <property type="match status" value="1"/>
</dbReference>
<keyword evidence="12" id="KW-0496">Mitochondrion</keyword>
<evidence type="ECO:0000259" key="16">
    <source>
        <dbReference type="Pfam" id="PF05347"/>
    </source>
</evidence>
<dbReference type="InterPro" id="IPR008011">
    <property type="entry name" value="Complex1_LYR_dom"/>
</dbReference>
<keyword evidence="18" id="KW-1185">Reference proteome</keyword>
<sequence length="116" mass="13789">MSVANTFQNAHRLHVQSLYKRSLKLSLDWTIQRDLWRQQALHIRAQFEANKHVTNPKELQLLLKNTEKELQEWAHPDPYKLAMGPEGTKWERNLPPLMVSFIKDNSTMNFYPESHH</sequence>
<keyword evidence="6" id="KW-0813">Transport</keyword>
<evidence type="ECO:0000256" key="2">
    <source>
        <dbReference type="ARBA" id="ARBA00004443"/>
    </source>
</evidence>
<evidence type="ECO:0000256" key="8">
    <source>
        <dbReference type="ARBA" id="ARBA00022660"/>
    </source>
</evidence>
<proteinExistence type="inferred from homology"/>
<comment type="function">
    <text evidence="1">Accessory subunit of the mitochondrial membrane respiratory chain NADH dehydrogenase (Complex I), that is believed to be not involved in catalysis. Complex I functions in the transfer of electrons from NADH to the respiratory chain. The immediate electron acceptor for the enzyme is believed to be ubiquinone.</text>
</comment>
<evidence type="ECO:0000256" key="11">
    <source>
        <dbReference type="ARBA" id="ARBA00022990"/>
    </source>
</evidence>
<organism evidence="17 18">
    <name type="scientific">Circinella minor</name>
    <dbReference type="NCBI Taxonomy" id="1195481"/>
    <lineage>
        <taxon>Eukaryota</taxon>
        <taxon>Fungi</taxon>
        <taxon>Fungi incertae sedis</taxon>
        <taxon>Mucoromycota</taxon>
        <taxon>Mucoromycotina</taxon>
        <taxon>Mucoromycetes</taxon>
        <taxon>Mucorales</taxon>
        <taxon>Lichtheimiaceae</taxon>
        <taxon>Circinella</taxon>
    </lineage>
</organism>
<dbReference type="InterPro" id="IPR033034">
    <property type="entry name" value="NDUFB9"/>
</dbReference>
<keyword evidence="9" id="KW-0999">Mitochondrion inner membrane</keyword>
<evidence type="ECO:0000256" key="10">
    <source>
        <dbReference type="ARBA" id="ARBA00022982"/>
    </source>
</evidence>
<dbReference type="EMBL" id="JAEPRB010000241">
    <property type="protein sequence ID" value="KAG2218263.1"/>
    <property type="molecule type" value="Genomic_DNA"/>
</dbReference>
<dbReference type="Pfam" id="PF05347">
    <property type="entry name" value="Complex1_LYR"/>
    <property type="match status" value="1"/>
</dbReference>
<evidence type="ECO:0000256" key="5">
    <source>
        <dbReference type="ARBA" id="ARBA00018684"/>
    </source>
</evidence>
<reference evidence="17 18" key="1">
    <citation type="submission" date="2020-12" db="EMBL/GenBank/DDBJ databases">
        <title>Metabolic potential, ecology and presence of endohyphal bacteria is reflected in genomic diversity of Mucoromycotina.</title>
        <authorList>
            <person name="Muszewska A."/>
            <person name="Okrasinska A."/>
            <person name="Steczkiewicz K."/>
            <person name="Drgas O."/>
            <person name="Orlowska M."/>
            <person name="Perlinska-Lenart U."/>
            <person name="Aleksandrzak-Piekarczyk T."/>
            <person name="Szatraj K."/>
            <person name="Zielenkiewicz U."/>
            <person name="Pilsyk S."/>
            <person name="Malc E."/>
            <person name="Mieczkowski P."/>
            <person name="Kruszewska J.S."/>
            <person name="Biernat P."/>
            <person name="Pawlowska J."/>
        </authorList>
    </citation>
    <scope>NUCLEOTIDE SEQUENCE [LARGE SCALE GENOMIC DNA]</scope>
    <source>
        <strain evidence="17 18">CBS 142.35</strain>
    </source>
</reference>
<evidence type="ECO:0000256" key="1">
    <source>
        <dbReference type="ARBA" id="ARBA00002920"/>
    </source>
</evidence>
<dbReference type="Proteomes" id="UP000646827">
    <property type="component" value="Unassembled WGS sequence"/>
</dbReference>
<evidence type="ECO:0000256" key="7">
    <source>
        <dbReference type="ARBA" id="ARBA00022553"/>
    </source>
</evidence>
<feature type="domain" description="Complex 1 LYR protein" evidence="16">
    <location>
        <begin position="15"/>
        <end position="72"/>
    </location>
</feature>
<evidence type="ECO:0000256" key="15">
    <source>
        <dbReference type="ARBA" id="ARBA00032528"/>
    </source>
</evidence>
<comment type="subcellular location">
    <subcellularLocation>
        <location evidence="2">Mitochondrion inner membrane</location>
        <topology evidence="2">Peripheral membrane protein</topology>
        <orientation evidence="2">Matrix side</orientation>
    </subcellularLocation>
</comment>
<evidence type="ECO:0000313" key="18">
    <source>
        <dbReference type="Proteomes" id="UP000646827"/>
    </source>
</evidence>
<dbReference type="InterPro" id="IPR045292">
    <property type="entry name" value="Complex1_LYR_NDUFB9_LYRM3"/>
</dbReference>
<evidence type="ECO:0000256" key="6">
    <source>
        <dbReference type="ARBA" id="ARBA00022448"/>
    </source>
</evidence>
<dbReference type="GO" id="GO:0006120">
    <property type="term" value="P:mitochondrial electron transport, NADH to ubiquinone"/>
    <property type="evidence" value="ECO:0007669"/>
    <property type="project" value="InterPro"/>
</dbReference>
<accession>A0A8H7RYR3</accession>
<name>A0A8H7RYR3_9FUNG</name>
<evidence type="ECO:0000256" key="13">
    <source>
        <dbReference type="ARBA" id="ARBA00023136"/>
    </source>
</evidence>